<reference evidence="4 5" key="1">
    <citation type="submission" date="2016-10" db="EMBL/GenBank/DDBJ databases">
        <authorList>
            <person name="Varghese N."/>
        </authorList>
    </citation>
    <scope>NUCLEOTIDE SEQUENCE [LARGE SCALE GENOMIC DNA]</scope>
    <source>
        <strain evidence="4 5">KB11</strain>
    </source>
</reference>
<sequence>MLFNRNDKITNEKTIYQTKPNMLLGCKKAIFGVILLVVVLSVASPIITFIGEMQVYLISYVKLSLTRYTAIALFVIILFIILYIIWQLINWYYMEYILTDSRIIIKSGVLYTKKNYMPYGTIQDVSTSQSIVAKILNVGTVSVYSAYDNNQMKLANISNVKEVENIIFSRISNQNNLRSRHYRDDFSINRQQPEYYSDDEYYEPSNDYRSKRRQYENGGYYGEEEYYEPQDYYRKEPVRDYEYYPEELNFEEEKRHNYEYEPYMKDSLEDNIEGAVNNRSKGLHDNDYYNESTDDYFYSDDDYYGENEAELYYNDPDIQDSKFEENDIGTQTKDSKETIIRRHFDKFKK</sequence>
<evidence type="ECO:0000256" key="1">
    <source>
        <dbReference type="SAM" id="MobiDB-lite"/>
    </source>
</evidence>
<feature type="domain" description="YdbS-like PH" evidence="3">
    <location>
        <begin position="91"/>
        <end position="167"/>
    </location>
</feature>
<dbReference type="InterPro" id="IPR005182">
    <property type="entry name" value="YdbS-like_PH"/>
</dbReference>
<dbReference type="Proteomes" id="UP000232133">
    <property type="component" value="Chromosome"/>
</dbReference>
<dbReference type="EMBL" id="CP017803">
    <property type="protein sequence ID" value="ATZ59329.1"/>
    <property type="molecule type" value="Genomic_DNA"/>
</dbReference>
<accession>A0A2H4U5F2</accession>
<dbReference type="AlphaFoldDB" id="A0A2H4U5F2"/>
<gene>
    <name evidence="4" type="ORF">BK798_02315</name>
</gene>
<evidence type="ECO:0000313" key="5">
    <source>
        <dbReference type="Proteomes" id="UP000232133"/>
    </source>
</evidence>
<name>A0A2H4U5F2_METSM</name>
<proteinExistence type="predicted"/>
<dbReference type="PANTHER" id="PTHR37938">
    <property type="entry name" value="BLL0215 PROTEIN"/>
    <property type="match status" value="1"/>
</dbReference>
<dbReference type="PANTHER" id="PTHR37938:SF1">
    <property type="entry name" value="BLL0215 PROTEIN"/>
    <property type="match status" value="1"/>
</dbReference>
<evidence type="ECO:0000313" key="4">
    <source>
        <dbReference type="EMBL" id="ATZ59329.1"/>
    </source>
</evidence>
<evidence type="ECO:0000259" key="3">
    <source>
        <dbReference type="Pfam" id="PF03703"/>
    </source>
</evidence>
<dbReference type="RefSeq" id="WP_100815274.1">
    <property type="nucleotide sequence ID" value="NZ_CP017803.1"/>
</dbReference>
<dbReference type="Pfam" id="PF03703">
    <property type="entry name" value="bPH_2"/>
    <property type="match status" value="1"/>
</dbReference>
<keyword evidence="2" id="KW-1133">Transmembrane helix</keyword>
<keyword evidence="2" id="KW-0812">Transmembrane</keyword>
<feature type="region of interest" description="Disordered" evidence="1">
    <location>
        <begin position="315"/>
        <end position="335"/>
    </location>
</feature>
<keyword evidence="2" id="KW-0472">Membrane</keyword>
<protein>
    <recommendedName>
        <fullName evidence="3">YdbS-like PH domain-containing protein</fullName>
    </recommendedName>
</protein>
<feature type="transmembrane region" description="Helical" evidence="2">
    <location>
        <begin position="29"/>
        <end position="50"/>
    </location>
</feature>
<organism evidence="4 5">
    <name type="scientific">Methanobrevibacter smithii</name>
    <dbReference type="NCBI Taxonomy" id="2173"/>
    <lineage>
        <taxon>Archaea</taxon>
        <taxon>Methanobacteriati</taxon>
        <taxon>Methanobacteriota</taxon>
        <taxon>Methanomada group</taxon>
        <taxon>Methanobacteria</taxon>
        <taxon>Methanobacteriales</taxon>
        <taxon>Methanobacteriaceae</taxon>
        <taxon>Methanobrevibacter</taxon>
    </lineage>
</organism>
<feature type="transmembrane region" description="Helical" evidence="2">
    <location>
        <begin position="70"/>
        <end position="93"/>
    </location>
</feature>
<evidence type="ECO:0000256" key="2">
    <source>
        <dbReference type="SAM" id="Phobius"/>
    </source>
</evidence>
<dbReference type="GeneID" id="35118175"/>